<reference evidence="2" key="1">
    <citation type="submission" date="2022-01" db="EMBL/GenBank/DDBJ databases">
        <title>Genome Sequence Resource for Two Populations of Ditylenchus destructor, the Migratory Endoparasitic Phytonematode.</title>
        <authorList>
            <person name="Zhang H."/>
            <person name="Lin R."/>
            <person name="Xie B."/>
        </authorList>
    </citation>
    <scope>NUCLEOTIDE SEQUENCE</scope>
    <source>
        <strain evidence="2">BazhouSP</strain>
    </source>
</reference>
<dbReference type="Proteomes" id="UP001201812">
    <property type="component" value="Unassembled WGS sequence"/>
</dbReference>
<evidence type="ECO:0000313" key="2">
    <source>
        <dbReference type="EMBL" id="KAI1709519.1"/>
    </source>
</evidence>
<sequence>MGIGWLKFVLVILFCIFQYWLFSNNIWSTHIEKMMPSKIDREAAKQIKTAKGMVSIKEVEANVWEPFGYSLVSSSSQLIPVLKKKDPGTCEQIFDGWQKISDNGLTLNPPENLEPRDKFSLNSYARIMPCYMKTVFKNDDDSVKKKSDATWSKAEIDKEIADGRAGKFNFFPYKDSMSVYHATKYHNIVGKVGAVIGSLTPWVEVLCLMNGAKHLFTVDYQKADIGHPNVSFIHALELVKGRDIYVDTFDFVVSYSSIEHSGLGRYGDPIDPIGDLREMEKVRCILKAGGLFFFTVPHGLDTTGFNCHRSYGRIRLAMMFAGFELINVFNHQSGEGKPYEVSLETDLYKEREPNDYPHLVWVLRKVGD</sequence>
<evidence type="ECO:0000256" key="1">
    <source>
        <dbReference type="SAM" id="Phobius"/>
    </source>
</evidence>
<dbReference type="InterPro" id="IPR004951">
    <property type="entry name" value="DUF268_CAE_spp"/>
</dbReference>
<name>A0AAD4R1F3_9BILA</name>
<protein>
    <submittedName>
        <fullName evidence="2">Uncharacterized protein</fullName>
    </submittedName>
</protein>
<organism evidence="2 3">
    <name type="scientific">Ditylenchus destructor</name>
    <dbReference type="NCBI Taxonomy" id="166010"/>
    <lineage>
        <taxon>Eukaryota</taxon>
        <taxon>Metazoa</taxon>
        <taxon>Ecdysozoa</taxon>
        <taxon>Nematoda</taxon>
        <taxon>Chromadorea</taxon>
        <taxon>Rhabditida</taxon>
        <taxon>Tylenchina</taxon>
        <taxon>Tylenchomorpha</taxon>
        <taxon>Sphaerularioidea</taxon>
        <taxon>Anguinidae</taxon>
        <taxon>Anguininae</taxon>
        <taxon>Ditylenchus</taxon>
    </lineage>
</organism>
<comment type="caution">
    <text evidence="2">The sequence shown here is derived from an EMBL/GenBank/DDBJ whole genome shotgun (WGS) entry which is preliminary data.</text>
</comment>
<keyword evidence="1" id="KW-0812">Transmembrane</keyword>
<evidence type="ECO:0000313" key="3">
    <source>
        <dbReference type="Proteomes" id="UP001201812"/>
    </source>
</evidence>
<keyword evidence="3" id="KW-1185">Reference proteome</keyword>
<dbReference type="Pfam" id="PF03269">
    <property type="entry name" value="DUF268"/>
    <property type="match status" value="1"/>
</dbReference>
<dbReference type="InterPro" id="IPR029063">
    <property type="entry name" value="SAM-dependent_MTases_sf"/>
</dbReference>
<feature type="transmembrane region" description="Helical" evidence="1">
    <location>
        <begin position="6"/>
        <end position="27"/>
    </location>
</feature>
<gene>
    <name evidence="2" type="ORF">DdX_11307</name>
</gene>
<proteinExistence type="predicted"/>
<dbReference type="EMBL" id="JAKKPZ010000030">
    <property type="protein sequence ID" value="KAI1709519.1"/>
    <property type="molecule type" value="Genomic_DNA"/>
</dbReference>
<keyword evidence="1" id="KW-1133">Transmembrane helix</keyword>
<accession>A0AAD4R1F3</accession>
<keyword evidence="1" id="KW-0472">Membrane</keyword>
<dbReference type="Gene3D" id="3.40.50.150">
    <property type="entry name" value="Vaccinia Virus protein VP39"/>
    <property type="match status" value="1"/>
</dbReference>
<dbReference type="SUPFAM" id="SSF53335">
    <property type="entry name" value="S-adenosyl-L-methionine-dependent methyltransferases"/>
    <property type="match status" value="1"/>
</dbReference>
<dbReference type="AlphaFoldDB" id="A0AAD4R1F3"/>